<organism evidence="2 3">
    <name type="scientific">Penicillium cinerascens</name>
    <dbReference type="NCBI Taxonomy" id="70096"/>
    <lineage>
        <taxon>Eukaryota</taxon>
        <taxon>Fungi</taxon>
        <taxon>Dikarya</taxon>
        <taxon>Ascomycota</taxon>
        <taxon>Pezizomycotina</taxon>
        <taxon>Eurotiomycetes</taxon>
        <taxon>Eurotiomycetidae</taxon>
        <taxon>Eurotiales</taxon>
        <taxon>Aspergillaceae</taxon>
        <taxon>Penicillium</taxon>
    </lineage>
</organism>
<accession>A0A9W9NEB7</accession>
<feature type="compositionally biased region" description="Basic and acidic residues" evidence="1">
    <location>
        <begin position="111"/>
        <end position="122"/>
    </location>
</feature>
<name>A0A9W9NEB7_9EURO</name>
<dbReference type="AlphaFoldDB" id="A0A9W9NEB7"/>
<feature type="compositionally biased region" description="Basic and acidic residues" evidence="1">
    <location>
        <begin position="24"/>
        <end position="39"/>
    </location>
</feature>
<reference evidence="2" key="2">
    <citation type="journal article" date="2023" name="IMA Fungus">
        <title>Comparative genomic study of the Penicillium genus elucidates a diverse pangenome and 15 lateral gene transfer events.</title>
        <authorList>
            <person name="Petersen C."/>
            <person name="Sorensen T."/>
            <person name="Nielsen M.R."/>
            <person name="Sondergaard T.E."/>
            <person name="Sorensen J.L."/>
            <person name="Fitzpatrick D.A."/>
            <person name="Frisvad J.C."/>
            <person name="Nielsen K.L."/>
        </authorList>
    </citation>
    <scope>NUCLEOTIDE SEQUENCE</scope>
    <source>
        <strain evidence="2">IBT 15544</strain>
    </source>
</reference>
<gene>
    <name evidence="2" type="ORF">N7498_000420</name>
</gene>
<feature type="compositionally biased region" description="Polar residues" evidence="1">
    <location>
        <begin position="84"/>
        <end position="98"/>
    </location>
</feature>
<evidence type="ECO:0000313" key="3">
    <source>
        <dbReference type="Proteomes" id="UP001150904"/>
    </source>
</evidence>
<dbReference type="GeneID" id="83174783"/>
<protein>
    <submittedName>
        <fullName evidence="2">Uncharacterized protein</fullName>
    </submittedName>
</protein>
<feature type="compositionally biased region" description="Polar residues" evidence="1">
    <location>
        <begin position="59"/>
        <end position="74"/>
    </location>
</feature>
<dbReference type="RefSeq" id="XP_058312894.1">
    <property type="nucleotide sequence ID" value="XM_058447483.1"/>
</dbReference>
<evidence type="ECO:0000313" key="2">
    <source>
        <dbReference type="EMBL" id="KAJ5218321.1"/>
    </source>
</evidence>
<dbReference type="EMBL" id="JAPQKR010000004">
    <property type="protein sequence ID" value="KAJ5218321.1"/>
    <property type="molecule type" value="Genomic_DNA"/>
</dbReference>
<dbReference type="Proteomes" id="UP001150904">
    <property type="component" value="Unassembled WGS sequence"/>
</dbReference>
<sequence>MVTDPEVMPASSPTAGHSDIFDNSPREAAIRDRRRREYAASDPLQVSAPSVTKEPSPRSVHTPSTFDVFQASTPTPEPRRGSVSMMTPEQRSPTTQDTIRLAPVRSRKRARTNDRSDEEAPARRRSGRLTQDRDSR</sequence>
<proteinExistence type="predicted"/>
<feature type="region of interest" description="Disordered" evidence="1">
    <location>
        <begin position="1"/>
        <end position="136"/>
    </location>
</feature>
<evidence type="ECO:0000256" key="1">
    <source>
        <dbReference type="SAM" id="MobiDB-lite"/>
    </source>
</evidence>
<comment type="caution">
    <text evidence="2">The sequence shown here is derived from an EMBL/GenBank/DDBJ whole genome shotgun (WGS) entry which is preliminary data.</text>
</comment>
<keyword evidence="3" id="KW-1185">Reference proteome</keyword>
<reference evidence="2" key="1">
    <citation type="submission" date="2022-12" db="EMBL/GenBank/DDBJ databases">
        <authorList>
            <person name="Petersen C."/>
        </authorList>
    </citation>
    <scope>NUCLEOTIDE SEQUENCE</scope>
    <source>
        <strain evidence="2">IBT 15544</strain>
    </source>
</reference>